<dbReference type="EMBL" id="PDKW01000043">
    <property type="protein sequence ID" value="PGH54771.1"/>
    <property type="molecule type" value="Genomic_DNA"/>
</dbReference>
<gene>
    <name evidence="2" type="ORF">CRT60_34105</name>
</gene>
<name>A0A2B8BA11_9PROT</name>
<proteinExistence type="predicted"/>
<protein>
    <submittedName>
        <fullName evidence="2">Uncharacterized protein</fullName>
    </submittedName>
</protein>
<feature type="region of interest" description="Disordered" evidence="1">
    <location>
        <begin position="122"/>
        <end position="145"/>
    </location>
</feature>
<evidence type="ECO:0000256" key="1">
    <source>
        <dbReference type="SAM" id="MobiDB-lite"/>
    </source>
</evidence>
<dbReference type="OrthoDB" id="7360873at2"/>
<organism evidence="2 3">
    <name type="scientific">Azospirillum palustre</name>
    <dbReference type="NCBI Taxonomy" id="2044885"/>
    <lineage>
        <taxon>Bacteria</taxon>
        <taxon>Pseudomonadati</taxon>
        <taxon>Pseudomonadota</taxon>
        <taxon>Alphaproteobacteria</taxon>
        <taxon>Rhodospirillales</taxon>
        <taxon>Azospirillaceae</taxon>
        <taxon>Azospirillum</taxon>
    </lineage>
</organism>
<keyword evidence="3" id="KW-1185">Reference proteome</keyword>
<dbReference type="AlphaFoldDB" id="A0A2B8BA11"/>
<accession>A0A2B8BA11</accession>
<reference evidence="3" key="1">
    <citation type="submission" date="2017-10" db="EMBL/GenBank/DDBJ databases">
        <authorList>
            <person name="Kravchenko I.K."/>
            <person name="Grouzdev D.S."/>
        </authorList>
    </citation>
    <scope>NUCLEOTIDE SEQUENCE [LARGE SCALE GENOMIC DNA]</scope>
    <source>
        <strain evidence="3">B2</strain>
    </source>
</reference>
<evidence type="ECO:0000313" key="2">
    <source>
        <dbReference type="EMBL" id="PGH54771.1"/>
    </source>
</evidence>
<dbReference type="Proteomes" id="UP000225379">
    <property type="component" value="Unassembled WGS sequence"/>
</dbReference>
<dbReference type="RefSeq" id="WP_098740777.1">
    <property type="nucleotide sequence ID" value="NZ_PDKW01000043.1"/>
</dbReference>
<evidence type="ECO:0000313" key="3">
    <source>
        <dbReference type="Proteomes" id="UP000225379"/>
    </source>
</evidence>
<comment type="caution">
    <text evidence="2">The sequence shown here is derived from an EMBL/GenBank/DDBJ whole genome shotgun (WGS) entry which is preliminary data.</text>
</comment>
<sequence>MKELRCLVFTDQEVVRAVLDRRRRVKDTLPVGTVSKVAYHRPEGSEPDGIETRLTITDDNGAVTELGLPETEVTAALVAYCMGRRIPLPVASDKMLHLINGALTLMITMNFNKAPRLVVTAGSEGAGSGPAPGSDRLSPKRRIGR</sequence>